<protein>
    <submittedName>
        <fullName evidence="3">Uncharacterized protein</fullName>
    </submittedName>
</protein>
<dbReference type="AlphaFoldDB" id="A0A1H6INR4"/>
<organism evidence="3 4">
    <name type="scientific">Ruminococcus flavefaciens</name>
    <dbReference type="NCBI Taxonomy" id="1265"/>
    <lineage>
        <taxon>Bacteria</taxon>
        <taxon>Bacillati</taxon>
        <taxon>Bacillota</taxon>
        <taxon>Clostridia</taxon>
        <taxon>Eubacteriales</taxon>
        <taxon>Oscillospiraceae</taxon>
        <taxon>Ruminococcus</taxon>
    </lineage>
</organism>
<accession>A0A1H6INR4</accession>
<dbReference type="RefSeq" id="WP_074714727.1">
    <property type="nucleotide sequence ID" value="NZ_FNWV01000002.1"/>
</dbReference>
<keyword evidence="2" id="KW-0812">Transmembrane</keyword>
<proteinExistence type="predicted"/>
<name>A0A1H6INR4_RUMFL</name>
<dbReference type="OrthoDB" id="1818981at2"/>
<dbReference type="EMBL" id="FNWV01000002">
    <property type="protein sequence ID" value="SEH48205.1"/>
    <property type="molecule type" value="Genomic_DNA"/>
</dbReference>
<evidence type="ECO:0000256" key="1">
    <source>
        <dbReference type="SAM" id="Coils"/>
    </source>
</evidence>
<dbReference type="Proteomes" id="UP000183190">
    <property type="component" value="Unassembled WGS sequence"/>
</dbReference>
<evidence type="ECO:0000313" key="4">
    <source>
        <dbReference type="Proteomes" id="UP000183190"/>
    </source>
</evidence>
<keyword evidence="1" id="KW-0175">Coiled coil</keyword>
<evidence type="ECO:0000313" key="3">
    <source>
        <dbReference type="EMBL" id="SEH48205.1"/>
    </source>
</evidence>
<feature type="transmembrane region" description="Helical" evidence="2">
    <location>
        <begin position="110"/>
        <end position="127"/>
    </location>
</feature>
<reference evidence="3 4" key="1">
    <citation type="submission" date="2016-10" db="EMBL/GenBank/DDBJ databases">
        <authorList>
            <person name="de Groot N.N."/>
        </authorList>
    </citation>
    <scope>NUCLEOTIDE SEQUENCE [LARGE SCALE GENOMIC DNA]</scope>
    <source>
        <strain evidence="3 4">YAD2003</strain>
    </source>
</reference>
<keyword evidence="2" id="KW-0472">Membrane</keyword>
<keyword evidence="2" id="KW-1133">Transmembrane helix</keyword>
<evidence type="ECO:0000256" key="2">
    <source>
        <dbReference type="SAM" id="Phobius"/>
    </source>
</evidence>
<sequence>MNDKNNNKPIADDDEKLDIKKSVFQVNKEMQQKRQEELEAQQAELERQYAQREKEKQEAYEKKLLDEKIELMRLKQGLIEESETIHEEKEEEIKLTFGKKISNFFYHNKWWLGLGAFFVCLGSYLIYDIVTKPRPDMVILMLCDNAVVGNSAYLEEYFTEFGEDSNKNGKTEVAVYYIPYGDDDYTNYQNGVTNKLTTYLNNEESIMMIGNEKTVTDLIVTPEEYLIDLSTLYPDNPHVEKYFFYLRDTDIADKLGVPKSSITDDMFIALRKPKDVMDASQEEMQETYDKDIATINRIINDLT</sequence>
<feature type="coiled-coil region" evidence="1">
    <location>
        <begin position="26"/>
        <end position="70"/>
    </location>
</feature>
<gene>
    <name evidence="3" type="ORF">SAMN02910265_00960</name>
</gene>